<dbReference type="HOGENOM" id="CLU_142505_0_0_1"/>
<keyword evidence="3" id="KW-1185">Reference proteome</keyword>
<organism evidence="1 3">
    <name type="scientific">Medicago truncatula</name>
    <name type="common">Barrel medic</name>
    <name type="synonym">Medicago tribuloides</name>
    <dbReference type="NCBI Taxonomy" id="3880"/>
    <lineage>
        <taxon>Eukaryota</taxon>
        <taxon>Viridiplantae</taxon>
        <taxon>Streptophyta</taxon>
        <taxon>Embryophyta</taxon>
        <taxon>Tracheophyta</taxon>
        <taxon>Spermatophyta</taxon>
        <taxon>Magnoliopsida</taxon>
        <taxon>eudicotyledons</taxon>
        <taxon>Gunneridae</taxon>
        <taxon>Pentapetalae</taxon>
        <taxon>rosids</taxon>
        <taxon>fabids</taxon>
        <taxon>Fabales</taxon>
        <taxon>Fabaceae</taxon>
        <taxon>Papilionoideae</taxon>
        <taxon>50 kb inversion clade</taxon>
        <taxon>NPAAA clade</taxon>
        <taxon>Hologalegina</taxon>
        <taxon>IRL clade</taxon>
        <taxon>Trifolieae</taxon>
        <taxon>Medicago</taxon>
    </lineage>
</organism>
<reference evidence="1 3" key="2">
    <citation type="journal article" date="2014" name="BMC Genomics">
        <title>An improved genome release (version Mt4.0) for the model legume Medicago truncatula.</title>
        <authorList>
            <person name="Tang H."/>
            <person name="Krishnakumar V."/>
            <person name="Bidwell S."/>
            <person name="Rosen B."/>
            <person name="Chan A."/>
            <person name="Zhou S."/>
            <person name="Gentzbittel L."/>
            <person name="Childs K.L."/>
            <person name="Yandell M."/>
            <person name="Gundlach H."/>
            <person name="Mayer K.F."/>
            <person name="Schwartz D.C."/>
            <person name="Town C.D."/>
        </authorList>
    </citation>
    <scope>GENOME REANNOTATION</scope>
    <source>
        <strain evidence="2 3">cv. Jemalong A17</strain>
    </source>
</reference>
<dbReference type="EMBL" id="CM001222">
    <property type="protein sequence ID" value="AES75811.1"/>
    <property type="molecule type" value="Genomic_DNA"/>
</dbReference>
<evidence type="ECO:0000313" key="2">
    <source>
        <dbReference type="EnsemblPlants" id="AES75811"/>
    </source>
</evidence>
<dbReference type="Proteomes" id="UP000002051">
    <property type="component" value="Chromosome 6"/>
</dbReference>
<evidence type="ECO:0000313" key="1">
    <source>
        <dbReference type="EMBL" id="AES75811.1"/>
    </source>
</evidence>
<reference evidence="2" key="3">
    <citation type="submission" date="2015-04" db="UniProtKB">
        <authorList>
            <consortium name="EnsemblPlants"/>
        </authorList>
    </citation>
    <scope>IDENTIFICATION</scope>
    <source>
        <strain evidence="2">cv. Jemalong A17</strain>
    </source>
</reference>
<gene>
    <name evidence="1" type="ordered locus">MTR_6g059890</name>
</gene>
<name>G7KMW2_MEDTR</name>
<evidence type="ECO:0000313" key="3">
    <source>
        <dbReference type="Proteomes" id="UP000002051"/>
    </source>
</evidence>
<dbReference type="PaxDb" id="3880-AES75811"/>
<accession>G7KMW2</accession>
<proteinExistence type="predicted"/>
<reference evidence="1 3" key="1">
    <citation type="journal article" date="2011" name="Nature">
        <title>The Medicago genome provides insight into the evolution of rhizobial symbioses.</title>
        <authorList>
            <person name="Young N.D."/>
            <person name="Debelle F."/>
            <person name="Oldroyd G.E."/>
            <person name="Geurts R."/>
            <person name="Cannon S.B."/>
            <person name="Udvardi M.K."/>
            <person name="Benedito V.A."/>
            <person name="Mayer K.F."/>
            <person name="Gouzy J."/>
            <person name="Schoof H."/>
            <person name="Van de Peer Y."/>
            <person name="Proost S."/>
            <person name="Cook D.R."/>
            <person name="Meyers B.C."/>
            <person name="Spannagl M."/>
            <person name="Cheung F."/>
            <person name="De Mita S."/>
            <person name="Krishnakumar V."/>
            <person name="Gundlach H."/>
            <person name="Zhou S."/>
            <person name="Mudge J."/>
            <person name="Bharti A.K."/>
            <person name="Murray J.D."/>
            <person name="Naoumkina M.A."/>
            <person name="Rosen B."/>
            <person name="Silverstein K.A."/>
            <person name="Tang H."/>
            <person name="Rombauts S."/>
            <person name="Zhao P.X."/>
            <person name="Zhou P."/>
            <person name="Barbe V."/>
            <person name="Bardou P."/>
            <person name="Bechner M."/>
            <person name="Bellec A."/>
            <person name="Berger A."/>
            <person name="Berges H."/>
            <person name="Bidwell S."/>
            <person name="Bisseling T."/>
            <person name="Choisne N."/>
            <person name="Couloux A."/>
            <person name="Denny R."/>
            <person name="Deshpande S."/>
            <person name="Dai X."/>
            <person name="Doyle J.J."/>
            <person name="Dudez A.M."/>
            <person name="Farmer A.D."/>
            <person name="Fouteau S."/>
            <person name="Franken C."/>
            <person name="Gibelin C."/>
            <person name="Gish J."/>
            <person name="Goldstein S."/>
            <person name="Gonzalez A.J."/>
            <person name="Green P.J."/>
            <person name="Hallab A."/>
            <person name="Hartog M."/>
            <person name="Hua A."/>
            <person name="Humphray S.J."/>
            <person name="Jeong D.H."/>
            <person name="Jing Y."/>
            <person name="Jocker A."/>
            <person name="Kenton S.M."/>
            <person name="Kim D.J."/>
            <person name="Klee K."/>
            <person name="Lai H."/>
            <person name="Lang C."/>
            <person name="Lin S."/>
            <person name="Macmil S.L."/>
            <person name="Magdelenat G."/>
            <person name="Matthews L."/>
            <person name="McCorrison J."/>
            <person name="Monaghan E.L."/>
            <person name="Mun J.H."/>
            <person name="Najar F.Z."/>
            <person name="Nicholson C."/>
            <person name="Noirot C."/>
            <person name="O'Bleness M."/>
            <person name="Paule C.R."/>
            <person name="Poulain J."/>
            <person name="Prion F."/>
            <person name="Qin B."/>
            <person name="Qu C."/>
            <person name="Retzel E.F."/>
            <person name="Riddle C."/>
            <person name="Sallet E."/>
            <person name="Samain S."/>
            <person name="Samson N."/>
            <person name="Sanders I."/>
            <person name="Saurat O."/>
            <person name="Scarpelli C."/>
            <person name="Schiex T."/>
            <person name="Segurens B."/>
            <person name="Severin A.J."/>
            <person name="Sherrier D.J."/>
            <person name="Shi R."/>
            <person name="Sims S."/>
            <person name="Singer S.R."/>
            <person name="Sinharoy S."/>
            <person name="Sterck L."/>
            <person name="Viollet A."/>
            <person name="Wang B.B."/>
            <person name="Wang K."/>
            <person name="Wang M."/>
            <person name="Wang X."/>
            <person name="Warfsmann J."/>
            <person name="Weissenbach J."/>
            <person name="White D.D."/>
            <person name="White J.D."/>
            <person name="Wiley G.B."/>
            <person name="Wincker P."/>
            <person name="Xing Y."/>
            <person name="Yang L."/>
            <person name="Yao Z."/>
            <person name="Ying F."/>
            <person name="Zhai J."/>
            <person name="Zhou L."/>
            <person name="Zuber A."/>
            <person name="Denarie J."/>
            <person name="Dixon R.A."/>
            <person name="May G.D."/>
            <person name="Schwartz D.C."/>
            <person name="Rogers J."/>
            <person name="Quetier F."/>
            <person name="Town C.D."/>
            <person name="Roe B.A."/>
        </authorList>
    </citation>
    <scope>NUCLEOTIDE SEQUENCE [LARGE SCALE GENOMIC DNA]</scope>
    <source>
        <strain evidence="1">A17</strain>
        <strain evidence="2 3">cv. Jemalong A17</strain>
    </source>
</reference>
<protein>
    <submittedName>
        <fullName evidence="1 2">Uncharacterized protein</fullName>
    </submittedName>
</protein>
<dbReference type="AlphaFoldDB" id="G7KMW2"/>
<sequence>MYDVLTFAMLRSMFQHHAINRNKNKKINDKKVKNTVSLLTQFGATSPSLEATKPGRKSTSVALILKLSANSSFTLYDLGPTRLDFNLRTPRYEISSHYLMVSHSPCDLSDLNTNTKIKVTLKQTTSTLFHNFGVVQNLPSSSFGVVNMSLQLNKQF</sequence>
<dbReference type="EnsemblPlants" id="AES75811">
    <property type="protein sequence ID" value="AES75811"/>
    <property type="gene ID" value="MTR_6g059890"/>
</dbReference>